<accession>A0A2Z2J640</accession>
<organism evidence="6 7">
    <name type="scientific">Corynebacterium striatum</name>
    <dbReference type="NCBI Taxonomy" id="43770"/>
    <lineage>
        <taxon>Bacteria</taxon>
        <taxon>Bacillati</taxon>
        <taxon>Actinomycetota</taxon>
        <taxon>Actinomycetes</taxon>
        <taxon>Mycobacteriales</taxon>
        <taxon>Corynebacteriaceae</taxon>
        <taxon>Corynebacterium</taxon>
    </lineage>
</organism>
<dbReference type="InterPro" id="IPR027417">
    <property type="entry name" value="P-loop_NTPase"/>
</dbReference>
<dbReference type="GO" id="GO:0005524">
    <property type="term" value="F:ATP binding"/>
    <property type="evidence" value="ECO:0007669"/>
    <property type="project" value="UniProtKB-KW"/>
</dbReference>
<evidence type="ECO:0000256" key="2">
    <source>
        <dbReference type="ARBA" id="ARBA00022448"/>
    </source>
</evidence>
<keyword evidence="4" id="KW-0067">ATP-binding</keyword>
<dbReference type="InterPro" id="IPR017871">
    <property type="entry name" value="ABC_transporter-like_CS"/>
</dbReference>
<dbReference type="PANTHER" id="PTHR43335">
    <property type="entry name" value="ABC TRANSPORTER, ATP-BINDING PROTEIN"/>
    <property type="match status" value="1"/>
</dbReference>
<evidence type="ECO:0000256" key="4">
    <source>
        <dbReference type="ARBA" id="ARBA00022840"/>
    </source>
</evidence>
<evidence type="ECO:0000313" key="6">
    <source>
        <dbReference type="EMBL" id="ART22324.1"/>
    </source>
</evidence>
<dbReference type="EMBL" id="CP021252">
    <property type="protein sequence ID" value="ART22324.1"/>
    <property type="molecule type" value="Genomic_DNA"/>
</dbReference>
<dbReference type="Proteomes" id="UP000250197">
    <property type="component" value="Chromosome"/>
</dbReference>
<gene>
    <name evidence="6" type="ORF">CBE89_00710</name>
</gene>
<evidence type="ECO:0000313" key="7">
    <source>
        <dbReference type="Proteomes" id="UP000250197"/>
    </source>
</evidence>
<dbReference type="InterPro" id="IPR003593">
    <property type="entry name" value="AAA+_ATPase"/>
</dbReference>
<comment type="similarity">
    <text evidence="1">Belongs to the ABC transporter superfamily.</text>
</comment>
<keyword evidence="2" id="KW-0813">Transport</keyword>
<dbReference type="InterPro" id="IPR003439">
    <property type="entry name" value="ABC_transporter-like_ATP-bd"/>
</dbReference>
<name>A0A2Z2J640_CORST</name>
<sequence>MIEVENITKKYGGKYAVQDLSFTIPVGEVTGFLGPNGSGKSTTMRLILGLEERAKGQALINGVPFRKLKNPAAEVGALLNPEWISPVQTGCSHMRMIANYVGKSRASADDALEAVGLRHAANQRVSNYSLGMRQRLGLATALLGNPTHLFLDEPVNGLDPEGVVWMRGRMKQLAEKGCAVFVSSHLMSEMQQTADRLVVIKGGQLVGEGPLKDFLGEQYIEISCDRPDLIEKHFGGRREGDVVLVSGASRQEVGIAAHELGIVVYGLSEKQSTLEAAFLEATREEQR</sequence>
<protein>
    <recommendedName>
        <fullName evidence="5">ABC transporter domain-containing protein</fullName>
    </recommendedName>
</protein>
<evidence type="ECO:0000256" key="1">
    <source>
        <dbReference type="ARBA" id="ARBA00005417"/>
    </source>
</evidence>
<dbReference type="GO" id="GO:0016887">
    <property type="term" value="F:ATP hydrolysis activity"/>
    <property type="evidence" value="ECO:0007669"/>
    <property type="project" value="InterPro"/>
</dbReference>
<dbReference type="Gene3D" id="3.40.50.300">
    <property type="entry name" value="P-loop containing nucleotide triphosphate hydrolases"/>
    <property type="match status" value="1"/>
</dbReference>
<dbReference type="RefSeq" id="WP_086892306.1">
    <property type="nucleotide sequence ID" value="NZ_CP021252.1"/>
</dbReference>
<evidence type="ECO:0000259" key="5">
    <source>
        <dbReference type="PROSITE" id="PS50893"/>
    </source>
</evidence>
<dbReference type="AlphaFoldDB" id="A0A2Z2J640"/>
<dbReference type="PANTHER" id="PTHR43335:SF4">
    <property type="entry name" value="ABC TRANSPORTER, ATP-BINDING PROTEIN"/>
    <property type="match status" value="1"/>
</dbReference>
<dbReference type="SMART" id="SM00382">
    <property type="entry name" value="AAA"/>
    <property type="match status" value="1"/>
</dbReference>
<proteinExistence type="inferred from homology"/>
<reference evidence="6 7" key="1">
    <citation type="submission" date="2017-05" db="EMBL/GenBank/DDBJ databases">
        <title>Complete genome sequence of Corynebacterium striatum KC-Na-1 isolated from Neophocaena asiaeorientalis in Korea.</title>
        <authorList>
            <person name="Kim J.H."/>
            <person name="Lee K."/>
        </authorList>
    </citation>
    <scope>NUCLEOTIDE SEQUENCE [LARGE SCALE GENOMIC DNA]</scope>
    <source>
        <strain evidence="6 7">KC-Na-01</strain>
    </source>
</reference>
<evidence type="ECO:0000256" key="3">
    <source>
        <dbReference type="ARBA" id="ARBA00022741"/>
    </source>
</evidence>
<dbReference type="PROSITE" id="PS00211">
    <property type="entry name" value="ABC_TRANSPORTER_1"/>
    <property type="match status" value="1"/>
</dbReference>
<keyword evidence="3" id="KW-0547">Nucleotide-binding</keyword>
<dbReference type="KEGG" id="cstr:CBE89_00710"/>
<feature type="domain" description="ABC transporter" evidence="5">
    <location>
        <begin position="2"/>
        <end position="227"/>
    </location>
</feature>
<dbReference type="Pfam" id="PF00005">
    <property type="entry name" value="ABC_tran"/>
    <property type="match status" value="1"/>
</dbReference>
<dbReference type="PROSITE" id="PS50893">
    <property type="entry name" value="ABC_TRANSPORTER_2"/>
    <property type="match status" value="1"/>
</dbReference>
<dbReference type="SUPFAM" id="SSF52540">
    <property type="entry name" value="P-loop containing nucleoside triphosphate hydrolases"/>
    <property type="match status" value="1"/>
</dbReference>